<evidence type="ECO:0000313" key="2">
    <source>
        <dbReference type="EMBL" id="CEK67073.1"/>
    </source>
</evidence>
<reference evidence="2" key="1">
    <citation type="submission" date="2014-12" db="EMBL/GenBank/DDBJ databases">
        <title>Insight into the proteome of Arion vulgaris.</title>
        <authorList>
            <person name="Aradska J."/>
            <person name="Bulat T."/>
            <person name="Smidak R."/>
            <person name="Sarate P."/>
            <person name="Gangsoo J."/>
            <person name="Sialana F."/>
            <person name="Bilban M."/>
            <person name="Lubec G."/>
        </authorList>
    </citation>
    <scope>NUCLEOTIDE SEQUENCE</scope>
    <source>
        <tissue evidence="2">Skin</tissue>
    </source>
</reference>
<proteinExistence type="predicted"/>
<dbReference type="AlphaFoldDB" id="A0A0B6ZEW5"/>
<feature type="chain" id="PRO_5002111078" evidence="1">
    <location>
        <begin position="18"/>
        <end position="64"/>
    </location>
</feature>
<gene>
    <name evidence="2" type="primary">ORF61251</name>
</gene>
<keyword evidence="1" id="KW-0732">Signal</keyword>
<organism evidence="2">
    <name type="scientific">Arion vulgaris</name>
    <dbReference type="NCBI Taxonomy" id="1028688"/>
    <lineage>
        <taxon>Eukaryota</taxon>
        <taxon>Metazoa</taxon>
        <taxon>Spiralia</taxon>
        <taxon>Lophotrochozoa</taxon>
        <taxon>Mollusca</taxon>
        <taxon>Gastropoda</taxon>
        <taxon>Heterobranchia</taxon>
        <taxon>Euthyneura</taxon>
        <taxon>Panpulmonata</taxon>
        <taxon>Eupulmonata</taxon>
        <taxon>Stylommatophora</taxon>
        <taxon>Helicina</taxon>
        <taxon>Arionoidea</taxon>
        <taxon>Arionidae</taxon>
        <taxon>Arion</taxon>
    </lineage>
</organism>
<dbReference type="EMBL" id="HACG01020208">
    <property type="protein sequence ID" value="CEK67073.1"/>
    <property type="molecule type" value="Transcribed_RNA"/>
</dbReference>
<accession>A0A0B6ZEW5</accession>
<evidence type="ECO:0000256" key="1">
    <source>
        <dbReference type="SAM" id="SignalP"/>
    </source>
</evidence>
<feature type="signal peptide" evidence="1">
    <location>
        <begin position="1"/>
        <end position="17"/>
    </location>
</feature>
<protein>
    <submittedName>
        <fullName evidence="2">Uncharacterized protein</fullName>
    </submittedName>
</protein>
<sequence>MIINITLIALIIQRCSSTNVRLGDLERRLWEKNLTLGQLKQRLPILKISVLVNALFKLSLLLQN</sequence>
<name>A0A0B6ZEW5_9EUPU</name>